<name>A0ABY5PJF3_9ACTN</name>
<gene>
    <name evidence="2" type="ORF">LRS13_03770</name>
</gene>
<sequence>MILLSPLRLGWRITTGVAGFAGGAAVAVAEEVAARILVSPIRPRSAPADVAARPVSAPPPAPAPRPSPALRVAPPAVEPPGPALEALSAIKTLDDTPKLVESEGAASPGAQLRVDAPWDGYEQMRAADIVDRLVVADAAQKAVVRLYERQHRGRKSVLAAAS</sequence>
<dbReference type="RefSeq" id="WP_353865136.1">
    <property type="nucleotide sequence ID" value="NZ_CP088295.1"/>
</dbReference>
<organism evidence="2 3">
    <name type="scientific">Svornostia abyssi</name>
    <dbReference type="NCBI Taxonomy" id="2898438"/>
    <lineage>
        <taxon>Bacteria</taxon>
        <taxon>Bacillati</taxon>
        <taxon>Actinomycetota</taxon>
        <taxon>Thermoleophilia</taxon>
        <taxon>Solirubrobacterales</taxon>
        <taxon>Baekduiaceae</taxon>
        <taxon>Svornostia</taxon>
    </lineage>
</organism>
<dbReference type="EMBL" id="CP088295">
    <property type="protein sequence ID" value="UUY04660.1"/>
    <property type="molecule type" value="Genomic_DNA"/>
</dbReference>
<protein>
    <submittedName>
        <fullName evidence="2">Uncharacterized protein</fullName>
    </submittedName>
</protein>
<evidence type="ECO:0000313" key="3">
    <source>
        <dbReference type="Proteomes" id="UP001058860"/>
    </source>
</evidence>
<keyword evidence="3" id="KW-1185">Reference proteome</keyword>
<feature type="compositionally biased region" description="Pro residues" evidence="1">
    <location>
        <begin position="56"/>
        <end position="67"/>
    </location>
</feature>
<feature type="region of interest" description="Disordered" evidence="1">
    <location>
        <begin position="49"/>
        <end position="78"/>
    </location>
</feature>
<proteinExistence type="predicted"/>
<accession>A0ABY5PJF3</accession>
<reference evidence="3" key="1">
    <citation type="submission" date="2021-11" db="EMBL/GenBank/DDBJ databases">
        <title>Cultivation dependent microbiological survey of springs from the worlds oldest radium mine currently devoted to the extraction of radon-saturated water.</title>
        <authorList>
            <person name="Kapinusova G."/>
            <person name="Smrhova T."/>
            <person name="Strejcek M."/>
            <person name="Suman J."/>
            <person name="Jani K."/>
            <person name="Pajer P."/>
            <person name="Uhlik O."/>
        </authorList>
    </citation>
    <scope>NUCLEOTIDE SEQUENCE [LARGE SCALE GENOMIC DNA]</scope>
    <source>
        <strain evidence="3">J379</strain>
    </source>
</reference>
<evidence type="ECO:0000313" key="2">
    <source>
        <dbReference type="EMBL" id="UUY04660.1"/>
    </source>
</evidence>
<evidence type="ECO:0000256" key="1">
    <source>
        <dbReference type="SAM" id="MobiDB-lite"/>
    </source>
</evidence>
<dbReference type="Proteomes" id="UP001058860">
    <property type="component" value="Chromosome"/>
</dbReference>